<proteinExistence type="predicted"/>
<sequence length="99" mass="10909">MTGQTSFTEKEAADVVNEFMEAISGIQTTVRKVEDSFNAARAGWEGDAAVKGQQVATEWQDEAVRINQKIEAIKEVVFEGNQTYSQIDPDNVEALTNLV</sequence>
<keyword evidence="2" id="KW-1185">Reference proteome</keyword>
<gene>
    <name evidence="1" type="ORF">DFR74_108134</name>
</gene>
<dbReference type="InterPro" id="IPR010310">
    <property type="entry name" value="T7SS_ESAT-6-like"/>
</dbReference>
<comment type="caution">
    <text evidence="1">The sequence shown here is derived from an EMBL/GenBank/DDBJ whole genome shotgun (WGS) entry which is preliminary data.</text>
</comment>
<dbReference type="AlphaFoldDB" id="A0A366DHB1"/>
<dbReference type="STRING" id="1210090.GCA_001613185_02163"/>
<evidence type="ECO:0000313" key="2">
    <source>
        <dbReference type="Proteomes" id="UP000252586"/>
    </source>
</evidence>
<reference evidence="1 2" key="1">
    <citation type="submission" date="2018-06" db="EMBL/GenBank/DDBJ databases">
        <title>Genomic Encyclopedia of Type Strains, Phase IV (KMG-IV): sequencing the most valuable type-strain genomes for metagenomic binning, comparative biology and taxonomic classification.</title>
        <authorList>
            <person name="Goeker M."/>
        </authorList>
    </citation>
    <scope>NUCLEOTIDE SEQUENCE [LARGE SCALE GENOMIC DNA]</scope>
    <source>
        <strain evidence="1 2">DSM 44599</strain>
    </source>
</reference>
<dbReference type="Gene3D" id="1.10.287.1060">
    <property type="entry name" value="ESAT-6-like"/>
    <property type="match status" value="1"/>
</dbReference>
<dbReference type="RefSeq" id="WP_084537481.1">
    <property type="nucleotide sequence ID" value="NZ_CP107943.1"/>
</dbReference>
<accession>A0A366DHB1</accession>
<evidence type="ECO:0000313" key="1">
    <source>
        <dbReference type="EMBL" id="RBO88909.1"/>
    </source>
</evidence>
<dbReference type="EMBL" id="QNRE01000008">
    <property type="protein sequence ID" value="RBO88909.1"/>
    <property type="molecule type" value="Genomic_DNA"/>
</dbReference>
<dbReference type="SUPFAM" id="SSF140453">
    <property type="entry name" value="EsxAB dimer-like"/>
    <property type="match status" value="1"/>
</dbReference>
<dbReference type="InterPro" id="IPR036689">
    <property type="entry name" value="ESAT-6-like_sf"/>
</dbReference>
<organism evidence="1 2">
    <name type="scientific">Nocardia puris</name>
    <dbReference type="NCBI Taxonomy" id="208602"/>
    <lineage>
        <taxon>Bacteria</taxon>
        <taxon>Bacillati</taxon>
        <taxon>Actinomycetota</taxon>
        <taxon>Actinomycetes</taxon>
        <taxon>Mycobacteriales</taxon>
        <taxon>Nocardiaceae</taxon>
        <taxon>Nocardia</taxon>
    </lineage>
</organism>
<protein>
    <submittedName>
        <fullName evidence="1">WXG100 family type VII secretion target</fullName>
    </submittedName>
</protein>
<name>A0A366DHB1_9NOCA</name>
<dbReference type="OrthoDB" id="4554345at2"/>
<dbReference type="Pfam" id="PF06013">
    <property type="entry name" value="WXG100"/>
    <property type="match status" value="1"/>
</dbReference>
<dbReference type="Proteomes" id="UP000252586">
    <property type="component" value="Unassembled WGS sequence"/>
</dbReference>